<sequence>MNILDKFREVMAVEVKRPPPAAVWYDDPGTPDAGTWWWAVEHQGHPAFYLRALLAGDFAPGRSPAPRHAATLKGEQHKEHKPVTCGTCKRVPESGDLEPVERRTGDREFLAAFRAGRLRWPRPTAPASCWLCGDREAELQDVETPGGRARACAG</sequence>
<protein>
    <submittedName>
        <fullName evidence="1">Uncharacterized protein</fullName>
    </submittedName>
</protein>
<accession>A0A0F8YLT6</accession>
<reference evidence="1" key="1">
    <citation type="journal article" date="2015" name="Nature">
        <title>Complex archaea that bridge the gap between prokaryotes and eukaryotes.</title>
        <authorList>
            <person name="Spang A."/>
            <person name="Saw J.H."/>
            <person name="Jorgensen S.L."/>
            <person name="Zaremba-Niedzwiedzka K."/>
            <person name="Martijn J."/>
            <person name="Lind A.E."/>
            <person name="van Eijk R."/>
            <person name="Schleper C."/>
            <person name="Guy L."/>
            <person name="Ettema T.J."/>
        </authorList>
    </citation>
    <scope>NUCLEOTIDE SEQUENCE</scope>
</reference>
<feature type="non-terminal residue" evidence="1">
    <location>
        <position position="154"/>
    </location>
</feature>
<organism evidence="1">
    <name type="scientific">marine sediment metagenome</name>
    <dbReference type="NCBI Taxonomy" id="412755"/>
    <lineage>
        <taxon>unclassified sequences</taxon>
        <taxon>metagenomes</taxon>
        <taxon>ecological metagenomes</taxon>
    </lineage>
</organism>
<name>A0A0F8YLT6_9ZZZZ</name>
<proteinExistence type="predicted"/>
<dbReference type="EMBL" id="LAZR01056201">
    <property type="protein sequence ID" value="KKK74690.1"/>
    <property type="molecule type" value="Genomic_DNA"/>
</dbReference>
<gene>
    <name evidence="1" type="ORF">LCGC14_2881260</name>
</gene>
<evidence type="ECO:0000313" key="1">
    <source>
        <dbReference type="EMBL" id="KKK74690.1"/>
    </source>
</evidence>
<comment type="caution">
    <text evidence="1">The sequence shown here is derived from an EMBL/GenBank/DDBJ whole genome shotgun (WGS) entry which is preliminary data.</text>
</comment>
<dbReference type="AlphaFoldDB" id="A0A0F8YLT6"/>